<evidence type="ECO:0000256" key="4">
    <source>
        <dbReference type="ARBA" id="ARBA00022989"/>
    </source>
</evidence>
<feature type="transmembrane region" description="Helical" evidence="14">
    <location>
        <begin position="239"/>
        <end position="262"/>
    </location>
</feature>
<keyword evidence="5" id="KW-0770">Synapse</keyword>
<keyword evidence="1 14" id="KW-0813">Transport</keyword>
<feature type="domain" description="Neurotransmitter-gated ion-channel transmembrane" evidence="16">
    <location>
        <begin position="246"/>
        <end position="479"/>
    </location>
</feature>
<keyword evidence="8" id="KW-1015">Disulfide bond</keyword>
<name>A0AAN8Q5J1_PATCE</name>
<comment type="subcellular location">
    <subcellularLocation>
        <location evidence="13">Synaptic cell membrane</location>
        <topology evidence="13">Multi-pass membrane protein</topology>
    </subcellularLocation>
</comment>
<keyword evidence="4 14" id="KW-1133">Transmembrane helix</keyword>
<evidence type="ECO:0000256" key="1">
    <source>
        <dbReference type="ARBA" id="ARBA00022448"/>
    </source>
</evidence>
<evidence type="ECO:0000259" key="16">
    <source>
        <dbReference type="Pfam" id="PF02932"/>
    </source>
</evidence>
<feature type="transmembrane region" description="Helical" evidence="14">
    <location>
        <begin position="274"/>
        <end position="291"/>
    </location>
</feature>
<dbReference type="InterPro" id="IPR006201">
    <property type="entry name" value="Neur_channel"/>
</dbReference>
<evidence type="ECO:0000256" key="2">
    <source>
        <dbReference type="ARBA" id="ARBA00022475"/>
    </source>
</evidence>
<feature type="transmembrane region" description="Helical" evidence="14">
    <location>
        <begin position="463"/>
        <end position="485"/>
    </location>
</feature>
<dbReference type="Pfam" id="PF02932">
    <property type="entry name" value="Neur_chan_memb"/>
    <property type="match status" value="1"/>
</dbReference>
<keyword evidence="6 14" id="KW-0406">Ion transport</keyword>
<evidence type="ECO:0000256" key="5">
    <source>
        <dbReference type="ARBA" id="ARBA00023018"/>
    </source>
</evidence>
<reference evidence="17 18" key="1">
    <citation type="submission" date="2024-01" db="EMBL/GenBank/DDBJ databases">
        <title>The genome of the rayed Mediterranean limpet Patella caerulea (Linnaeus, 1758).</title>
        <authorList>
            <person name="Anh-Thu Weber A."/>
            <person name="Halstead-Nussloch G."/>
        </authorList>
    </citation>
    <scope>NUCLEOTIDE SEQUENCE [LARGE SCALE GENOMIC DNA]</scope>
    <source>
        <strain evidence="17">AATW-2023a</strain>
        <tissue evidence="17">Whole specimen</tissue>
    </source>
</reference>
<feature type="signal peptide" evidence="14">
    <location>
        <begin position="1"/>
        <end position="28"/>
    </location>
</feature>
<dbReference type="AlphaFoldDB" id="A0AAN8Q5J1"/>
<accession>A0AAN8Q5J1</accession>
<dbReference type="FunFam" id="2.70.170.10:FF:000030">
    <property type="entry name" value="AcetylCholine Receptor"/>
    <property type="match status" value="1"/>
</dbReference>
<evidence type="ECO:0000256" key="6">
    <source>
        <dbReference type="ARBA" id="ARBA00023065"/>
    </source>
</evidence>
<evidence type="ECO:0000256" key="7">
    <source>
        <dbReference type="ARBA" id="ARBA00023136"/>
    </source>
</evidence>
<gene>
    <name evidence="17" type="ORF">SNE40_004495</name>
</gene>
<comment type="similarity">
    <text evidence="14">Belongs to the ligand-gated ion channel (TC 1.A.9) family.</text>
</comment>
<dbReference type="CDD" id="cd18997">
    <property type="entry name" value="LGIC_ECD_nAChR"/>
    <property type="match status" value="1"/>
</dbReference>
<proteinExistence type="inferred from homology"/>
<feature type="domain" description="Neurotransmitter-gated ion-channel ligand-binding" evidence="15">
    <location>
        <begin position="32"/>
        <end position="238"/>
    </location>
</feature>
<dbReference type="Pfam" id="PF02931">
    <property type="entry name" value="Neur_chan_LBD"/>
    <property type="match status" value="1"/>
</dbReference>
<evidence type="ECO:0000313" key="17">
    <source>
        <dbReference type="EMBL" id="KAK6188288.1"/>
    </source>
</evidence>
<dbReference type="Gene3D" id="1.20.58.390">
    <property type="entry name" value="Neurotransmitter-gated ion-channel transmembrane domain"/>
    <property type="match status" value="2"/>
</dbReference>
<sequence length="486" mass="55335">MASQKDNVRRSAVFVFILIFSFCDSTEATNQSALLKKIFGNYHTDVIPLCEGSPGPIDVYVGIAVRQVIELNEPKQILTLNAWMRLAWFDCQLIWNASEYGGIDNLVLPFKKIWTPDITLYDNAADELTGLKDYRPSVNSDGKVTYLFPTVIDSLCRVDVTYFPFDTQKCPLTFGSWAYTGSEVDIWNKSATGDISSFKVNTEWTLESVPLKRTVTLYPASPDPYPDVTFFVTLKRKPLFYVLNLLFPCILITSVAMLGFLLPPDAGEKVSLEITVLLSLAVFLLVVSETLPPTSENFPFIGIYFACAMVMVSVSTILTVFVLNFHFKGQHGRPVPRWIRKLFLGGLARLLLVKDYEASVHPQREVDDFTPTEYSKKQKYYVNQEEHEKPHTNGVLFHVNNHNGTNGIHRNRDPEVRQVDPILGVMTEQLNILKKVQNEFAEQEKKEKLNSEWQRVAMVMDRLFLLLFFLFTVICTLAILLQCIIQ</sequence>
<dbReference type="SUPFAM" id="SSF63712">
    <property type="entry name" value="Nicotinic receptor ligand binding domain-like"/>
    <property type="match status" value="1"/>
</dbReference>
<evidence type="ECO:0000256" key="8">
    <source>
        <dbReference type="ARBA" id="ARBA00023157"/>
    </source>
</evidence>
<comment type="caution">
    <text evidence="17">The sequence shown here is derived from an EMBL/GenBank/DDBJ whole genome shotgun (WGS) entry which is preliminary data.</text>
</comment>
<evidence type="ECO:0000256" key="10">
    <source>
        <dbReference type="ARBA" id="ARBA00023180"/>
    </source>
</evidence>
<keyword evidence="12 14" id="KW-0407">Ion channel</keyword>
<dbReference type="InterPro" id="IPR006202">
    <property type="entry name" value="Neur_chan_lig-bd"/>
</dbReference>
<dbReference type="InterPro" id="IPR002394">
    <property type="entry name" value="Nicotinic_acetylcholine_rcpt"/>
</dbReference>
<dbReference type="PANTHER" id="PTHR18945">
    <property type="entry name" value="NEUROTRANSMITTER GATED ION CHANNEL"/>
    <property type="match status" value="1"/>
</dbReference>
<dbReference type="EMBL" id="JAZGQO010000003">
    <property type="protein sequence ID" value="KAK6188288.1"/>
    <property type="molecule type" value="Genomic_DNA"/>
</dbReference>
<keyword evidence="9" id="KW-0675">Receptor</keyword>
<dbReference type="SUPFAM" id="SSF90112">
    <property type="entry name" value="Neurotransmitter-gated ion-channel transmembrane pore"/>
    <property type="match status" value="1"/>
</dbReference>
<evidence type="ECO:0000256" key="14">
    <source>
        <dbReference type="RuleBase" id="RU000687"/>
    </source>
</evidence>
<dbReference type="GO" id="GO:0022848">
    <property type="term" value="F:acetylcholine-gated monoatomic cation-selective channel activity"/>
    <property type="evidence" value="ECO:0007669"/>
    <property type="project" value="InterPro"/>
</dbReference>
<dbReference type="GO" id="GO:0004888">
    <property type="term" value="F:transmembrane signaling receptor activity"/>
    <property type="evidence" value="ECO:0007669"/>
    <property type="project" value="InterPro"/>
</dbReference>
<dbReference type="PRINTS" id="PR00254">
    <property type="entry name" value="NICOTINICR"/>
</dbReference>
<dbReference type="PRINTS" id="PR00252">
    <property type="entry name" value="NRIONCHANNEL"/>
</dbReference>
<evidence type="ECO:0000256" key="12">
    <source>
        <dbReference type="ARBA" id="ARBA00023303"/>
    </source>
</evidence>
<dbReference type="InterPro" id="IPR018000">
    <property type="entry name" value="Neurotransmitter_ion_chnl_CS"/>
</dbReference>
<keyword evidence="2" id="KW-1003">Cell membrane</keyword>
<evidence type="ECO:0000259" key="15">
    <source>
        <dbReference type="Pfam" id="PF02931"/>
    </source>
</evidence>
<keyword evidence="14" id="KW-0732">Signal</keyword>
<dbReference type="GO" id="GO:0045211">
    <property type="term" value="C:postsynaptic membrane"/>
    <property type="evidence" value="ECO:0007669"/>
    <property type="project" value="InterPro"/>
</dbReference>
<keyword evidence="11" id="KW-1071">Ligand-gated ion channel</keyword>
<keyword evidence="18" id="KW-1185">Reference proteome</keyword>
<dbReference type="InterPro" id="IPR006029">
    <property type="entry name" value="Neurotrans-gated_channel_TM"/>
</dbReference>
<protein>
    <submittedName>
        <fullName evidence="17">Uncharacterized protein</fullName>
    </submittedName>
</protein>
<dbReference type="Gene3D" id="2.70.170.10">
    <property type="entry name" value="Neurotransmitter-gated ion-channel ligand-binding domain"/>
    <property type="match status" value="1"/>
</dbReference>
<evidence type="ECO:0000313" key="18">
    <source>
        <dbReference type="Proteomes" id="UP001347796"/>
    </source>
</evidence>
<organism evidence="17 18">
    <name type="scientific">Patella caerulea</name>
    <name type="common">Rayed Mediterranean limpet</name>
    <dbReference type="NCBI Taxonomy" id="87958"/>
    <lineage>
        <taxon>Eukaryota</taxon>
        <taxon>Metazoa</taxon>
        <taxon>Spiralia</taxon>
        <taxon>Lophotrochozoa</taxon>
        <taxon>Mollusca</taxon>
        <taxon>Gastropoda</taxon>
        <taxon>Patellogastropoda</taxon>
        <taxon>Patelloidea</taxon>
        <taxon>Patellidae</taxon>
        <taxon>Patella</taxon>
    </lineage>
</organism>
<keyword evidence="7 14" id="KW-0472">Membrane</keyword>
<evidence type="ECO:0000256" key="9">
    <source>
        <dbReference type="ARBA" id="ARBA00023170"/>
    </source>
</evidence>
<dbReference type="NCBIfam" id="TIGR00860">
    <property type="entry name" value="LIC"/>
    <property type="match status" value="1"/>
</dbReference>
<evidence type="ECO:0000256" key="11">
    <source>
        <dbReference type="ARBA" id="ARBA00023286"/>
    </source>
</evidence>
<keyword evidence="3 14" id="KW-0812">Transmembrane</keyword>
<dbReference type="Proteomes" id="UP001347796">
    <property type="component" value="Unassembled WGS sequence"/>
</dbReference>
<dbReference type="InterPro" id="IPR038050">
    <property type="entry name" value="Neuro_actylchol_rec"/>
</dbReference>
<dbReference type="InterPro" id="IPR036719">
    <property type="entry name" value="Neuro-gated_channel_TM_sf"/>
</dbReference>
<feature type="transmembrane region" description="Helical" evidence="14">
    <location>
        <begin position="303"/>
        <end position="327"/>
    </location>
</feature>
<dbReference type="FunFam" id="1.20.58.390:FF:000073">
    <property type="entry name" value="Neuronal acetylcholine receptor subunit alpha-9-II"/>
    <property type="match status" value="1"/>
</dbReference>
<feature type="chain" id="PRO_5042667849" evidence="14">
    <location>
        <begin position="29"/>
        <end position="486"/>
    </location>
</feature>
<evidence type="ECO:0000256" key="13">
    <source>
        <dbReference type="ARBA" id="ARBA00034099"/>
    </source>
</evidence>
<keyword evidence="10" id="KW-0325">Glycoprotein</keyword>
<dbReference type="CDD" id="cd19051">
    <property type="entry name" value="LGIC_TM_cation"/>
    <property type="match status" value="1"/>
</dbReference>
<dbReference type="PROSITE" id="PS00236">
    <property type="entry name" value="NEUROTR_ION_CHANNEL"/>
    <property type="match status" value="1"/>
</dbReference>
<evidence type="ECO:0000256" key="3">
    <source>
        <dbReference type="ARBA" id="ARBA00022692"/>
    </source>
</evidence>
<dbReference type="InterPro" id="IPR036734">
    <property type="entry name" value="Neur_chan_lig-bd_sf"/>
</dbReference>